<dbReference type="SUPFAM" id="SSF56601">
    <property type="entry name" value="beta-lactamase/transpeptidase-like"/>
    <property type="match status" value="1"/>
</dbReference>
<evidence type="ECO:0000313" key="9">
    <source>
        <dbReference type="EMBL" id="MFC5583299.1"/>
    </source>
</evidence>
<reference evidence="10" key="1">
    <citation type="journal article" date="2019" name="Int. J. Syst. Evol. Microbiol.">
        <title>The Global Catalogue of Microorganisms (GCM) 10K type strain sequencing project: providing services to taxonomists for standard genome sequencing and annotation.</title>
        <authorList>
            <consortium name="The Broad Institute Genomics Platform"/>
            <consortium name="The Broad Institute Genome Sequencing Center for Infectious Disease"/>
            <person name="Wu L."/>
            <person name="Ma J."/>
        </authorList>
    </citation>
    <scope>NUCLEOTIDE SEQUENCE [LARGE SCALE GENOMIC DNA]</scope>
    <source>
        <strain evidence="10">CGMCC 1.13587</strain>
    </source>
</reference>
<dbReference type="InterPro" id="IPR023650">
    <property type="entry name" value="Beta-lactam_class-A_AS"/>
</dbReference>
<dbReference type="InterPro" id="IPR045155">
    <property type="entry name" value="Beta-lactam_cat"/>
</dbReference>
<proteinExistence type="inferred from homology"/>
<dbReference type="PROSITE" id="PS00146">
    <property type="entry name" value="BETA_LACTAMASE_A"/>
    <property type="match status" value="1"/>
</dbReference>
<keyword evidence="10" id="KW-1185">Reference proteome</keyword>
<feature type="chain" id="PRO_5047421835" description="Beta-lactamase" evidence="7">
    <location>
        <begin position="28"/>
        <end position="339"/>
    </location>
</feature>
<dbReference type="EMBL" id="JBHSNG010000043">
    <property type="protein sequence ID" value="MFC5583299.1"/>
    <property type="molecule type" value="Genomic_DNA"/>
</dbReference>
<evidence type="ECO:0000256" key="6">
    <source>
        <dbReference type="RuleBase" id="RU361140"/>
    </source>
</evidence>
<dbReference type="PANTHER" id="PTHR35333">
    <property type="entry name" value="BETA-LACTAMASE"/>
    <property type="match status" value="1"/>
</dbReference>
<evidence type="ECO:0000256" key="7">
    <source>
        <dbReference type="SAM" id="SignalP"/>
    </source>
</evidence>
<dbReference type="PANTHER" id="PTHR35333:SF3">
    <property type="entry name" value="BETA-LACTAMASE-TYPE TRANSPEPTIDASE FOLD CONTAINING PROTEIN"/>
    <property type="match status" value="1"/>
</dbReference>
<dbReference type="Pfam" id="PF13354">
    <property type="entry name" value="Beta-lactamase2"/>
    <property type="match status" value="1"/>
</dbReference>
<comment type="catalytic activity">
    <reaction evidence="1 6">
        <text>a beta-lactam + H2O = a substituted beta-amino acid</text>
        <dbReference type="Rhea" id="RHEA:20401"/>
        <dbReference type="ChEBI" id="CHEBI:15377"/>
        <dbReference type="ChEBI" id="CHEBI:35627"/>
        <dbReference type="ChEBI" id="CHEBI:140347"/>
        <dbReference type="EC" id="3.5.2.6"/>
    </reaction>
</comment>
<evidence type="ECO:0000256" key="4">
    <source>
        <dbReference type="ARBA" id="ARBA00022801"/>
    </source>
</evidence>
<comment type="similarity">
    <text evidence="2 6">Belongs to the class-A beta-lactamase family.</text>
</comment>
<dbReference type="RefSeq" id="WP_377330196.1">
    <property type="nucleotide sequence ID" value="NZ_JBHSNG010000043.1"/>
</dbReference>
<dbReference type="GO" id="GO:0008800">
    <property type="term" value="F:beta-lactamase activity"/>
    <property type="evidence" value="ECO:0007669"/>
    <property type="project" value="UniProtKB-EC"/>
</dbReference>
<gene>
    <name evidence="9" type="primary">bla</name>
    <name evidence="9" type="ORF">ACFPPB_19480</name>
</gene>
<keyword evidence="5 6" id="KW-0046">Antibiotic resistance</keyword>
<dbReference type="Gene3D" id="3.40.710.10">
    <property type="entry name" value="DD-peptidase/beta-lactamase superfamily"/>
    <property type="match status" value="1"/>
</dbReference>
<dbReference type="EC" id="3.5.2.6" evidence="3 6"/>
<dbReference type="InterPro" id="IPR012338">
    <property type="entry name" value="Beta-lactam/transpept-like"/>
</dbReference>
<comment type="caution">
    <text evidence="9">The sequence shown here is derived from an EMBL/GenBank/DDBJ whole genome shotgun (WGS) entry which is preliminary data.</text>
</comment>
<feature type="signal peptide" evidence="7">
    <location>
        <begin position="1"/>
        <end position="27"/>
    </location>
</feature>
<evidence type="ECO:0000256" key="3">
    <source>
        <dbReference type="ARBA" id="ARBA00012865"/>
    </source>
</evidence>
<keyword evidence="7" id="KW-0732">Signal</keyword>
<dbReference type="NCBIfam" id="NF033103">
    <property type="entry name" value="bla_class_A"/>
    <property type="match status" value="1"/>
</dbReference>
<evidence type="ECO:0000256" key="1">
    <source>
        <dbReference type="ARBA" id="ARBA00001526"/>
    </source>
</evidence>
<sequence>MGKSFQSFFRSSLPLCVALLLTAPATATESSNARLQQALTQLASKARPGVLGVTVVDLDTRARTRINADRSYPMMSVFKAPVAAAVLAQVDAGHISLSQKVTIDRQEVVNGAAVPSIGIQFKGEHMRFTVDRLLVAAVSESDNTAVDALIRLVGGPHVVTDFLRKHGIDGMRVDLSEGDVSRIFEGTTDEQPISENEAKKAELERLRRGYRAYLDDPRNRTTPDAAANFLEKLWTGQLLPARSTRRLLGLMYGQTMPSRLRSGLPASVRFADKCGTSYSLEGETAAFNDIGIMTGPDGHTVIVAAFLTASRADRKVRDALFAEIGKDVADAYRLTDQGP</sequence>
<keyword evidence="4 6" id="KW-0378">Hydrolase</keyword>
<dbReference type="InterPro" id="IPR000871">
    <property type="entry name" value="Beta-lactam_class-A"/>
</dbReference>
<evidence type="ECO:0000259" key="8">
    <source>
        <dbReference type="Pfam" id="PF13354"/>
    </source>
</evidence>
<accession>A0ABW0T326</accession>
<dbReference type="PRINTS" id="PR00118">
    <property type="entry name" value="BLACTAMASEA"/>
</dbReference>
<feature type="domain" description="Beta-lactamase class A catalytic" evidence="8">
    <location>
        <begin position="52"/>
        <end position="306"/>
    </location>
</feature>
<evidence type="ECO:0000313" key="10">
    <source>
        <dbReference type="Proteomes" id="UP001596111"/>
    </source>
</evidence>
<name>A0ABW0T326_9GAMM</name>
<protein>
    <recommendedName>
        <fullName evidence="3 6">Beta-lactamase</fullName>
        <ecNumber evidence="3 6">3.5.2.6</ecNumber>
    </recommendedName>
</protein>
<dbReference type="Proteomes" id="UP001596111">
    <property type="component" value="Unassembled WGS sequence"/>
</dbReference>
<evidence type="ECO:0000256" key="2">
    <source>
        <dbReference type="ARBA" id="ARBA00009009"/>
    </source>
</evidence>
<evidence type="ECO:0000256" key="5">
    <source>
        <dbReference type="ARBA" id="ARBA00023251"/>
    </source>
</evidence>
<organism evidence="9 10">
    <name type="scientific">Rhodanobacter terrae</name>
    <dbReference type="NCBI Taxonomy" id="418647"/>
    <lineage>
        <taxon>Bacteria</taxon>
        <taxon>Pseudomonadati</taxon>
        <taxon>Pseudomonadota</taxon>
        <taxon>Gammaproteobacteria</taxon>
        <taxon>Lysobacterales</taxon>
        <taxon>Rhodanobacteraceae</taxon>
        <taxon>Rhodanobacter</taxon>
    </lineage>
</organism>